<dbReference type="Pfam" id="PF01926">
    <property type="entry name" value="MMR_HSR1"/>
    <property type="match status" value="1"/>
</dbReference>
<feature type="domain" description="OBG-type G" evidence="4">
    <location>
        <begin position="1305"/>
        <end position="1518"/>
    </location>
</feature>
<dbReference type="InterPro" id="IPR006074">
    <property type="entry name" value="GTP1-OBG_CS"/>
</dbReference>
<dbReference type="InterPro" id="IPR036726">
    <property type="entry name" value="GTP1_OBG_dom_sf"/>
</dbReference>
<dbReference type="InterPro" id="IPR027417">
    <property type="entry name" value="P-loop_NTPase"/>
</dbReference>
<name>A0ABD3NGX7_9STRA</name>
<reference evidence="6 7" key="1">
    <citation type="submission" date="2024-10" db="EMBL/GenBank/DDBJ databases">
        <title>Updated reference genomes for cyclostephanoid diatoms.</title>
        <authorList>
            <person name="Roberts W.R."/>
            <person name="Alverson A.J."/>
        </authorList>
    </citation>
    <scope>NUCLEOTIDE SEQUENCE [LARGE SCALE GENOMIC DNA]</scope>
    <source>
        <strain evidence="6 7">AJA010-31</strain>
    </source>
</reference>
<evidence type="ECO:0000256" key="2">
    <source>
        <dbReference type="ARBA" id="ARBA00023134"/>
    </source>
</evidence>
<evidence type="ECO:0000256" key="1">
    <source>
        <dbReference type="ARBA" id="ARBA00022741"/>
    </source>
</evidence>
<evidence type="ECO:0008006" key="8">
    <source>
        <dbReference type="Google" id="ProtNLM"/>
    </source>
</evidence>
<comment type="caution">
    <text evidence="6">The sequence shown here is derived from an EMBL/GenBank/DDBJ whole genome shotgun (WGS) entry which is preliminary data.</text>
</comment>
<dbReference type="EMBL" id="JALLPJ020001183">
    <property type="protein sequence ID" value="KAL3774653.1"/>
    <property type="molecule type" value="Genomic_DNA"/>
</dbReference>
<dbReference type="PROSITE" id="PS51883">
    <property type="entry name" value="OBG"/>
    <property type="match status" value="1"/>
</dbReference>
<dbReference type="PANTHER" id="PTHR11702:SF31">
    <property type="entry name" value="MITOCHONDRIAL RIBOSOME-ASSOCIATED GTPASE 2"/>
    <property type="match status" value="1"/>
</dbReference>
<dbReference type="GO" id="GO:0042254">
    <property type="term" value="P:ribosome biogenesis"/>
    <property type="evidence" value="ECO:0007669"/>
    <property type="project" value="UniProtKB-UniRule"/>
</dbReference>
<dbReference type="GO" id="GO:0005525">
    <property type="term" value="F:GTP binding"/>
    <property type="evidence" value="ECO:0007669"/>
    <property type="project" value="UniProtKB-KW"/>
</dbReference>
<dbReference type="InterPro" id="IPR045086">
    <property type="entry name" value="OBG_GTPase"/>
</dbReference>
<dbReference type="Pfam" id="PF01018">
    <property type="entry name" value="GTP1_OBG"/>
    <property type="match status" value="1"/>
</dbReference>
<evidence type="ECO:0000313" key="6">
    <source>
        <dbReference type="EMBL" id="KAL3774653.1"/>
    </source>
</evidence>
<feature type="region of interest" description="Disordered" evidence="3">
    <location>
        <begin position="960"/>
        <end position="993"/>
    </location>
</feature>
<evidence type="ECO:0000256" key="3">
    <source>
        <dbReference type="SAM" id="MobiDB-lite"/>
    </source>
</evidence>
<dbReference type="InterPro" id="IPR031167">
    <property type="entry name" value="G_OBG"/>
</dbReference>
<dbReference type="Gene3D" id="2.70.210.12">
    <property type="entry name" value="GTP1/OBG domain"/>
    <property type="match status" value="1"/>
</dbReference>
<feature type="domain" description="Obg" evidence="5">
    <location>
        <begin position="992"/>
        <end position="1304"/>
    </location>
</feature>
<proteinExistence type="predicted"/>
<dbReference type="Proteomes" id="UP001530400">
    <property type="component" value="Unassembled WGS sequence"/>
</dbReference>
<organism evidence="6 7">
    <name type="scientific">Cyclotella atomus</name>
    <dbReference type="NCBI Taxonomy" id="382360"/>
    <lineage>
        <taxon>Eukaryota</taxon>
        <taxon>Sar</taxon>
        <taxon>Stramenopiles</taxon>
        <taxon>Ochrophyta</taxon>
        <taxon>Bacillariophyta</taxon>
        <taxon>Coscinodiscophyceae</taxon>
        <taxon>Thalassiosirophycidae</taxon>
        <taxon>Stephanodiscales</taxon>
        <taxon>Stephanodiscaceae</taxon>
        <taxon>Cyclotella</taxon>
    </lineage>
</organism>
<dbReference type="PANTHER" id="PTHR11702">
    <property type="entry name" value="DEVELOPMENTALLY REGULATED GTP-BINDING PROTEIN-RELATED"/>
    <property type="match status" value="1"/>
</dbReference>
<dbReference type="InterPro" id="IPR006169">
    <property type="entry name" value="GTP1_OBG_dom"/>
</dbReference>
<dbReference type="SUPFAM" id="SSF82051">
    <property type="entry name" value="Obg GTP-binding protein N-terminal domain"/>
    <property type="match status" value="1"/>
</dbReference>
<dbReference type="PROSITE" id="PS00905">
    <property type="entry name" value="GTP1_OBG"/>
    <property type="match status" value="1"/>
</dbReference>
<gene>
    <name evidence="6" type="ORF">ACHAWO_008319</name>
</gene>
<dbReference type="Gene3D" id="3.40.50.300">
    <property type="entry name" value="P-loop containing nucleotide triphosphate hydrolases"/>
    <property type="match status" value="1"/>
</dbReference>
<accession>A0ABD3NGX7</accession>
<protein>
    <recommendedName>
        <fullName evidence="8">Obg family GTPase CgtA</fullName>
    </recommendedName>
</protein>
<keyword evidence="1" id="KW-0547">Nucleotide-binding</keyword>
<sequence length="1554" mass="175207">MRRAKKLGRGLSLNLGDGKCEWKSPLAVVPEETDLWKTLLVGFPSGDKRMAYVQMEALSGLPSKDDWDFVFNGYSNAPFIKTNYPHPSGVWSWDNEADQVALVLQYIRRSMVEYGDVMWYHSFKDSYNKDRVKVEELYGKRNDIDDFYGWRDANVLLEIYKYGWYIDYWMENGAYRDPYTHDAICTEQFAAYTTPDSTTNGRALKNDKVTICHRTSSETNPVRFYMHDCQMRLITNSPFCLRCYRRSKWKFSTGVLDTHLNEHGDFLGTCEDAIKDPDFMNGPTDPNSLTCLTGTQDHCDKITNSCRPVTIISADRLRDFNDGPTETEIIDHWFFLKQATYSHRTRRWRNLLLTRRPGRASRTRGLPIVLSHDCDISFDSNFSQFMLVEMLGEVRRLVDKYSADPWTDDTNANCLVLLLSEHIPLLQTEIDDLIGGRRTLSTKDIFGPGERDALMGKYTTHKSTTAATNIIVAALYNMNISSIKATKATTVGVVTIFAALAILAIDEELDSFRDGYFRGRTKKAGRGLSLNLGGGDCEWKAPTTQVPDEINFSKTLLVGFPSNDKHFVAAEFEGLSGLPSKDDWDFVHGGYINAPFIKTNYPHQTGVWSWDDAADQVALVVQNIRQSLIQYSDIYWSVAFDSDLSEDEHQDSIDAYFTWRDQNILREIYKWGWYLDFWLENGLLRDPYSHSVIGYDHWMLYNTPAPIKNQEDKVSLCHHTSSPTNPFIAIEISSAASQKHLKHGAFLGSCEEASKDAEFMSKRGITMDVGQALQDPNCGCKPAILISGDRLRDDEAGPREMEVIGNMLVENEKMAKWIIKKEAWRCVWGKVLVIEEQLESQHGERPKFSVFMLQEMKGEVQRLVDKYDADHWTQDKNAKRLVRLLSSHLPLLQREINHIQSGKITLSPIDIFGPGERQALFGKATQQLVAAAHRASPRAPLSTPKQSHLPFLRASCFSTHPDIRPGQKISIDPTAHSRNSRKQKQTKPSGPVPFVDRIHIRARAGKGGKGCISFHRIGSYKKRPSGGHGGKGGNVYLITDPMVSSLKLEKHHFNAPDGGRGGTNGRAGKDGKDVFVKVPVGVVVRRVLDWEELDFFDEESDGVEGDVALFDDDLNHGDSEDINVCDVIDEDDSDETQDMRHDSDIVTSDESFEDEQEIEDESVVEDEFEDFDTYYQNLQSSRKIRGGGKRTGRLPADYDEVVNQELRADDGMYHWTSPETPDILADEISEHLYPNQPMDRKSIFVADLDKPNTSLLIAKGGKNGVGNQAFANRQHTPHLHSHAAAKSQPSEGEITHLELELKLIADVGLVGFPNAGKSSLLSAMSRAKPKIASYPFTTLHPLVGTIHYRDEFKVVMADVPGLIDGAAEGRGRGVEFLRHIERTKALVYIVDAASVDGRDPIDDLRILGKELKEYGSSGYFDEDVISFDDEIRGSFEEEMKRRRREIMKRPSLILANKMDLIPQNDAGLGRREELLFQLAAAAEEVGIECEPENILGISAGVSGEGLQVLSKRLRNASRVISTKTKYMCNIIILEDVLDETDGRASEVLLRKMRL</sequence>
<dbReference type="PRINTS" id="PR00326">
    <property type="entry name" value="GTP1OBG"/>
</dbReference>
<dbReference type="PROSITE" id="PS51710">
    <property type="entry name" value="G_OBG"/>
    <property type="match status" value="1"/>
</dbReference>
<evidence type="ECO:0000259" key="5">
    <source>
        <dbReference type="PROSITE" id="PS51883"/>
    </source>
</evidence>
<keyword evidence="2" id="KW-0342">GTP-binding</keyword>
<evidence type="ECO:0000259" key="4">
    <source>
        <dbReference type="PROSITE" id="PS51710"/>
    </source>
</evidence>
<keyword evidence="7" id="KW-1185">Reference proteome</keyword>
<dbReference type="InterPro" id="IPR006073">
    <property type="entry name" value="GTP-bd"/>
</dbReference>
<dbReference type="CDD" id="cd01898">
    <property type="entry name" value="Obg"/>
    <property type="match status" value="1"/>
</dbReference>
<evidence type="ECO:0000313" key="7">
    <source>
        <dbReference type="Proteomes" id="UP001530400"/>
    </source>
</evidence>
<dbReference type="SUPFAM" id="SSF52540">
    <property type="entry name" value="P-loop containing nucleoside triphosphate hydrolases"/>
    <property type="match status" value="1"/>
</dbReference>